<dbReference type="EC" id="1.1.1.25" evidence="1"/>
<dbReference type="GO" id="GO:0004764">
    <property type="term" value="F:shikimate 3-dehydrogenase (NADP+) activity"/>
    <property type="evidence" value="ECO:0007669"/>
    <property type="project" value="UniProtKB-EC"/>
</dbReference>
<reference evidence="1 2" key="1">
    <citation type="journal article" date="2014" name="Genome Announc.">
        <title>Draft Genome Sequences of Marine Flavobacterium Nonlabens Strains NR17, NR24, NR27, NR32, NR33, and Ara13.</title>
        <authorList>
            <person name="Nakanishi M."/>
            <person name="Meirelles P."/>
            <person name="Suzuki R."/>
            <person name="Takatani N."/>
            <person name="Mino S."/>
            <person name="Suda W."/>
            <person name="Oshima K."/>
            <person name="Hattori M."/>
            <person name="Ohkuma M."/>
            <person name="Hosokawa M."/>
            <person name="Miyashita K."/>
            <person name="Thompson F.L."/>
            <person name="Niwa A."/>
            <person name="Sawabe T."/>
            <person name="Sawabe T."/>
        </authorList>
    </citation>
    <scope>NUCLEOTIDE SEQUENCE [LARGE SCALE GENOMIC DNA]</scope>
    <source>
        <strain evidence="2">JCM19314</strain>
    </source>
</reference>
<dbReference type="EMBL" id="BBMM01000009">
    <property type="protein sequence ID" value="GAL01244.1"/>
    <property type="molecule type" value="Genomic_DNA"/>
</dbReference>
<sequence>MDYSFSKAYFTEKFEKLGLEDHEYRNFEIATEADLLRFAKA</sequence>
<organism evidence="1 2">
    <name type="scientific">Nonlabens ulvanivorans</name>
    <name type="common">Persicivirga ulvanivorans</name>
    <dbReference type="NCBI Taxonomy" id="906888"/>
    <lineage>
        <taxon>Bacteria</taxon>
        <taxon>Pseudomonadati</taxon>
        <taxon>Bacteroidota</taxon>
        <taxon>Flavobacteriia</taxon>
        <taxon>Flavobacteriales</taxon>
        <taxon>Flavobacteriaceae</taxon>
        <taxon>Nonlabens</taxon>
    </lineage>
</organism>
<protein>
    <submittedName>
        <fullName evidence="1">Shikimate 5-dehydrogenase I alpha</fullName>
        <ecNumber evidence="1">1.1.1.25</ecNumber>
    </submittedName>
</protein>
<proteinExistence type="predicted"/>
<comment type="caution">
    <text evidence="1">The sequence shown here is derived from an EMBL/GenBank/DDBJ whole genome shotgun (WGS) entry which is preliminary data.</text>
</comment>
<name>A0A090QHG6_NONUL</name>
<gene>
    <name evidence="1" type="ORF">JCM19314_688</name>
</gene>
<evidence type="ECO:0000313" key="2">
    <source>
        <dbReference type="Proteomes" id="UP000029226"/>
    </source>
</evidence>
<keyword evidence="1" id="KW-0560">Oxidoreductase</keyword>
<accession>A0A090QHG6</accession>
<evidence type="ECO:0000313" key="1">
    <source>
        <dbReference type="EMBL" id="GAL01244.1"/>
    </source>
</evidence>
<dbReference type="AlphaFoldDB" id="A0A090QHG6"/>
<dbReference type="Proteomes" id="UP000029226">
    <property type="component" value="Unassembled WGS sequence"/>
</dbReference>